<dbReference type="GO" id="GO:0005524">
    <property type="term" value="F:ATP binding"/>
    <property type="evidence" value="ECO:0007669"/>
    <property type="project" value="UniProtKB-KW"/>
</dbReference>
<dbReference type="Pfam" id="PF00005">
    <property type="entry name" value="ABC_tran"/>
    <property type="match status" value="1"/>
</dbReference>
<dbReference type="InterPro" id="IPR003593">
    <property type="entry name" value="AAA+_ATPase"/>
</dbReference>
<proteinExistence type="predicted"/>
<dbReference type="RefSeq" id="WP_114347882.1">
    <property type="nucleotide sequence ID" value="NZ_QPJL01000002.1"/>
</dbReference>
<dbReference type="OrthoDB" id="9805029at2"/>
<accession>A0A368Z6Q3</accession>
<dbReference type="Proteomes" id="UP000253345">
    <property type="component" value="Unassembled WGS sequence"/>
</dbReference>
<keyword evidence="1" id="KW-0547">Nucleotide-binding</keyword>
<dbReference type="GO" id="GO:0016887">
    <property type="term" value="F:ATP hydrolysis activity"/>
    <property type="evidence" value="ECO:0007669"/>
    <property type="project" value="InterPro"/>
</dbReference>
<reference evidence="4 5" key="1">
    <citation type="submission" date="2018-07" db="EMBL/GenBank/DDBJ databases">
        <title>Genomic Encyclopedia of Type Strains, Phase III (KMG-III): the genomes of soil and plant-associated and newly described type strains.</title>
        <authorList>
            <person name="Whitman W."/>
        </authorList>
    </citation>
    <scope>NUCLEOTIDE SEQUENCE [LARGE SCALE GENOMIC DNA]</scope>
    <source>
        <strain evidence="4 5">CECT 8525</strain>
    </source>
</reference>
<gene>
    <name evidence="4" type="ORF">DFP89_10269</name>
</gene>
<evidence type="ECO:0000256" key="1">
    <source>
        <dbReference type="ARBA" id="ARBA00022741"/>
    </source>
</evidence>
<evidence type="ECO:0000259" key="3">
    <source>
        <dbReference type="PROSITE" id="PS50893"/>
    </source>
</evidence>
<feature type="domain" description="ABC transporter" evidence="3">
    <location>
        <begin position="7"/>
        <end position="251"/>
    </location>
</feature>
<evidence type="ECO:0000313" key="5">
    <source>
        <dbReference type="Proteomes" id="UP000253345"/>
    </source>
</evidence>
<dbReference type="EMBL" id="QPJL01000002">
    <property type="protein sequence ID" value="RCW88140.1"/>
    <property type="molecule type" value="Genomic_DNA"/>
</dbReference>
<dbReference type="PANTHER" id="PTHR43790:SF8">
    <property type="entry name" value="SUGAR ABC TRANSPORTER ATP-BINDING PROTEIN"/>
    <property type="match status" value="1"/>
</dbReference>
<comment type="caution">
    <text evidence="4">The sequence shown here is derived from an EMBL/GenBank/DDBJ whole genome shotgun (WGS) entry which is preliminary data.</text>
</comment>
<dbReference type="AlphaFoldDB" id="A0A368Z6Q3"/>
<organism evidence="4 5">
    <name type="scientific">Paracoccus lutimaris</name>
    <dbReference type="NCBI Taxonomy" id="1490030"/>
    <lineage>
        <taxon>Bacteria</taxon>
        <taxon>Pseudomonadati</taxon>
        <taxon>Pseudomonadota</taxon>
        <taxon>Alphaproteobacteria</taxon>
        <taxon>Rhodobacterales</taxon>
        <taxon>Paracoccaceae</taxon>
        <taxon>Paracoccus</taxon>
    </lineage>
</organism>
<dbReference type="SUPFAM" id="SSF52540">
    <property type="entry name" value="P-loop containing nucleoside triphosphate hydrolases"/>
    <property type="match status" value="1"/>
</dbReference>
<keyword evidence="5" id="KW-1185">Reference proteome</keyword>
<evidence type="ECO:0000313" key="4">
    <source>
        <dbReference type="EMBL" id="RCW88140.1"/>
    </source>
</evidence>
<dbReference type="InterPro" id="IPR003439">
    <property type="entry name" value="ABC_transporter-like_ATP-bd"/>
</dbReference>
<keyword evidence="2 4" id="KW-0067">ATP-binding</keyword>
<protein>
    <submittedName>
        <fullName evidence="4">Mannose ABC transporter ATP-binding protein /fructose ABC transporter ATP-binding protein /ribose ABC transporter ATP-binding protein</fullName>
    </submittedName>
</protein>
<dbReference type="Gene3D" id="3.40.50.300">
    <property type="entry name" value="P-loop containing nucleotide triphosphate hydrolases"/>
    <property type="match status" value="1"/>
</dbReference>
<dbReference type="InterPro" id="IPR050107">
    <property type="entry name" value="ABC_carbohydrate_import_ATPase"/>
</dbReference>
<evidence type="ECO:0000256" key="2">
    <source>
        <dbReference type="ARBA" id="ARBA00022840"/>
    </source>
</evidence>
<name>A0A368Z6Q3_9RHOB</name>
<dbReference type="InterPro" id="IPR027417">
    <property type="entry name" value="P-loop_NTPase"/>
</dbReference>
<sequence length="260" mass="28162">MTQEPLLKARGLYKRYGKVTALNNCDFDLMPGEILAVIGDNGAGKSSLIKALSGAVQPDEGEITLEGKQVHFASPLEARGHGIECVYQTLAMSPALSIADNMFMGRELRKPGIMGSLFRQLDRPAMEKFAREKLTELGLMTIQNINQAVETLSGGQRQGVAVARAAAFGSKVVILDEPTAALGVKESRRVLELIRDVRSRGIPIILISHNMPHVFEVADRIHIHRLGSRLCVIKPGDYSMSDAVAFMTGAKVPDEVAEAA</sequence>
<dbReference type="PROSITE" id="PS50893">
    <property type="entry name" value="ABC_TRANSPORTER_2"/>
    <property type="match status" value="1"/>
</dbReference>
<dbReference type="CDD" id="cd03216">
    <property type="entry name" value="ABC_Carb_Monos_I"/>
    <property type="match status" value="1"/>
</dbReference>
<dbReference type="PANTHER" id="PTHR43790">
    <property type="entry name" value="CARBOHYDRATE TRANSPORT ATP-BINDING PROTEIN MG119-RELATED"/>
    <property type="match status" value="1"/>
</dbReference>
<dbReference type="SMART" id="SM00382">
    <property type="entry name" value="AAA"/>
    <property type="match status" value="1"/>
</dbReference>